<evidence type="ECO:0000256" key="1">
    <source>
        <dbReference type="PROSITE-ProRule" id="PRU00708"/>
    </source>
</evidence>
<dbReference type="PROSITE" id="PS51375">
    <property type="entry name" value="PPR"/>
    <property type="match status" value="1"/>
</dbReference>
<dbReference type="OrthoDB" id="3149711at2759"/>
<reference evidence="3" key="1">
    <citation type="submission" date="2016-06" db="EMBL/GenBank/DDBJ databases">
        <title>Draft Genome sequence of the fungus Inonotus baumii.</title>
        <authorList>
            <person name="Zhu H."/>
            <person name="Lin W."/>
        </authorList>
    </citation>
    <scope>NUCLEOTIDE SEQUENCE</scope>
    <source>
        <strain evidence="3">821</strain>
    </source>
</reference>
<comment type="caution">
    <text evidence="3">The sequence shown here is derived from an EMBL/GenBank/DDBJ whole genome shotgun (WGS) entry which is preliminary data.</text>
</comment>
<dbReference type="EMBL" id="LNZH02000176">
    <property type="protein sequence ID" value="OCB88565.1"/>
    <property type="molecule type" value="Genomic_DNA"/>
</dbReference>
<gene>
    <name evidence="3" type="ORF">A7U60_g4268</name>
</gene>
<evidence type="ECO:0000313" key="4">
    <source>
        <dbReference type="Proteomes" id="UP000757232"/>
    </source>
</evidence>
<name>A0A9Q5HZ68_SANBA</name>
<feature type="region of interest" description="Disordered" evidence="2">
    <location>
        <begin position="59"/>
        <end position="123"/>
    </location>
</feature>
<dbReference type="InterPro" id="IPR011990">
    <property type="entry name" value="TPR-like_helical_dom_sf"/>
</dbReference>
<proteinExistence type="predicted"/>
<dbReference type="Proteomes" id="UP000757232">
    <property type="component" value="Unassembled WGS sequence"/>
</dbReference>
<protein>
    <recommendedName>
        <fullName evidence="5">Pentatricopeptide repeat protein</fullName>
    </recommendedName>
</protein>
<sequence length="594" mass="68411">MLQYALRIGPRRYFCTSFPVSRAMNMSTTPVSSIDMTLRSDQQSLGVRDDSTRRLLEENNTDFSVDRGSARIPLASPETRSTQRGPIQARYSSLSQVKAIGGDSSDERKSRLPRRSTRKDSKMSVLVSTTVDVNSLAPHEMKASSKDIQAGFIPERELQGVLKNVMPIPFKRTHHSLPHPATPQELELRLHQALTFKPLPSLSRLIKYHDSFPSLHSASSYGFLVQFAIRHTSYSKAFQLLRRMEEVGIKPNSYSKVLYVRLLVRVGRWNHAWSYVRQELGSGSGKSALPLLLELLGFRELREFSRKTLPDISRPMRTAPEVRDDGYHASLVREWQKSILGIISNHLPGDAHPPVHFILTVVRHLLRNSRIKAARAVTMEWICHLPRVLSLPRKRHCLCLLHLHLAFSSKTLESYFSNRKFVDLFLQQRPDVRPNSTTLFLLLRSLTRANGKLTYHAVGLVRAFQKKWGPGLIDRRVRRRIAHIALREGRLDVAHTWMEAEDRTSRRRNLVTLQRVVVGEQVVKLPRKTRRMSFQKLMSGVDDENRKWRWLKRRFWRRNQSRLSRQTRSSILVSVDEKHVAHGPIVDVENQASS</sequence>
<accession>A0A9Q5HZ68</accession>
<dbReference type="Gene3D" id="1.25.40.10">
    <property type="entry name" value="Tetratricopeptide repeat domain"/>
    <property type="match status" value="1"/>
</dbReference>
<evidence type="ECO:0000256" key="2">
    <source>
        <dbReference type="SAM" id="MobiDB-lite"/>
    </source>
</evidence>
<evidence type="ECO:0008006" key="5">
    <source>
        <dbReference type="Google" id="ProtNLM"/>
    </source>
</evidence>
<dbReference type="AlphaFoldDB" id="A0A9Q5HZ68"/>
<feature type="repeat" description="PPR" evidence="1">
    <location>
        <begin position="217"/>
        <end position="251"/>
    </location>
</feature>
<keyword evidence="4" id="KW-1185">Reference proteome</keyword>
<feature type="compositionally biased region" description="Polar residues" evidence="2">
    <location>
        <begin position="78"/>
        <end position="96"/>
    </location>
</feature>
<dbReference type="InterPro" id="IPR002885">
    <property type="entry name" value="PPR_rpt"/>
</dbReference>
<organism evidence="3 4">
    <name type="scientific">Sanghuangporus baumii</name>
    <name type="common">Phellinus baumii</name>
    <dbReference type="NCBI Taxonomy" id="108892"/>
    <lineage>
        <taxon>Eukaryota</taxon>
        <taxon>Fungi</taxon>
        <taxon>Dikarya</taxon>
        <taxon>Basidiomycota</taxon>
        <taxon>Agaricomycotina</taxon>
        <taxon>Agaricomycetes</taxon>
        <taxon>Hymenochaetales</taxon>
        <taxon>Hymenochaetaceae</taxon>
        <taxon>Sanghuangporus</taxon>
    </lineage>
</organism>
<evidence type="ECO:0000313" key="3">
    <source>
        <dbReference type="EMBL" id="OCB88565.1"/>
    </source>
</evidence>